<feature type="site" description="Important for catalytic activity, responsible for pKa modulation of the active site Glu and correct orientation of both the proton donor and substrate" evidence="4">
    <location>
        <position position="166"/>
    </location>
</feature>
<dbReference type="Pfam" id="PF17851">
    <property type="entry name" value="GH43_C2"/>
    <property type="match status" value="1"/>
</dbReference>
<evidence type="ECO:0000256" key="5">
    <source>
        <dbReference type="RuleBase" id="RU361187"/>
    </source>
</evidence>
<dbReference type="InterPro" id="IPR006710">
    <property type="entry name" value="Glyco_hydro_43"/>
</dbReference>
<dbReference type="InterPro" id="IPR013320">
    <property type="entry name" value="ConA-like_dom_sf"/>
</dbReference>
<evidence type="ECO:0000313" key="8">
    <source>
        <dbReference type="EMBL" id="KAF2228993.1"/>
    </source>
</evidence>
<dbReference type="CDD" id="cd18833">
    <property type="entry name" value="GH43_PcXyl-like"/>
    <property type="match status" value="1"/>
</dbReference>
<dbReference type="InterPro" id="IPR041542">
    <property type="entry name" value="GH43_C2"/>
</dbReference>
<dbReference type="Proteomes" id="UP000800092">
    <property type="component" value="Unassembled WGS sequence"/>
</dbReference>
<dbReference type="PANTHER" id="PTHR42812:SF17">
    <property type="entry name" value="BETA-XYLOSIDASE C-TERMINAL CONCANAVALIN A-LIKE DOMAIN-CONTAINING PROTEIN-RELATED"/>
    <property type="match status" value="1"/>
</dbReference>
<dbReference type="Gene3D" id="2.60.120.200">
    <property type="match status" value="1"/>
</dbReference>
<proteinExistence type="inferred from homology"/>
<reference evidence="8" key="1">
    <citation type="journal article" date="2020" name="Stud. Mycol.">
        <title>101 Dothideomycetes genomes: a test case for predicting lifestyles and emergence of pathogens.</title>
        <authorList>
            <person name="Haridas S."/>
            <person name="Albert R."/>
            <person name="Binder M."/>
            <person name="Bloem J."/>
            <person name="Labutti K."/>
            <person name="Salamov A."/>
            <person name="Andreopoulos B."/>
            <person name="Baker S."/>
            <person name="Barry K."/>
            <person name="Bills G."/>
            <person name="Bluhm B."/>
            <person name="Cannon C."/>
            <person name="Castanera R."/>
            <person name="Culley D."/>
            <person name="Daum C."/>
            <person name="Ezra D."/>
            <person name="Gonzalez J."/>
            <person name="Henrissat B."/>
            <person name="Kuo A."/>
            <person name="Liang C."/>
            <person name="Lipzen A."/>
            <person name="Lutzoni F."/>
            <person name="Magnuson J."/>
            <person name="Mondo S."/>
            <person name="Nolan M."/>
            <person name="Ohm R."/>
            <person name="Pangilinan J."/>
            <person name="Park H.-J."/>
            <person name="Ramirez L."/>
            <person name="Alfaro M."/>
            <person name="Sun H."/>
            <person name="Tritt A."/>
            <person name="Yoshinaga Y."/>
            <person name="Zwiers L.-H."/>
            <person name="Turgeon B."/>
            <person name="Goodwin S."/>
            <person name="Spatafora J."/>
            <person name="Crous P."/>
            <person name="Grigoriev I."/>
        </authorList>
    </citation>
    <scope>NUCLEOTIDE SEQUENCE</scope>
    <source>
        <strain evidence="8">Tuck. ex Michener</strain>
    </source>
</reference>
<evidence type="ECO:0000256" key="2">
    <source>
        <dbReference type="ARBA" id="ARBA00022801"/>
    </source>
</evidence>
<keyword evidence="3 5" id="KW-0326">Glycosidase</keyword>
<dbReference type="GO" id="GO:0005975">
    <property type="term" value="P:carbohydrate metabolic process"/>
    <property type="evidence" value="ECO:0007669"/>
    <property type="project" value="InterPro"/>
</dbReference>
<protein>
    <submittedName>
        <fullName evidence="8">Glycoside hydrolase family 43 protein</fullName>
    </submittedName>
</protein>
<dbReference type="Pfam" id="PF04616">
    <property type="entry name" value="Glyco_hydro_43"/>
    <property type="match status" value="1"/>
</dbReference>
<evidence type="ECO:0000256" key="1">
    <source>
        <dbReference type="ARBA" id="ARBA00009865"/>
    </source>
</evidence>
<feature type="chain" id="PRO_5025571414" evidence="6">
    <location>
        <begin position="20"/>
        <end position="590"/>
    </location>
</feature>
<dbReference type="InterPro" id="IPR023296">
    <property type="entry name" value="Glyco_hydro_beta-prop_sf"/>
</dbReference>
<dbReference type="SUPFAM" id="SSF49899">
    <property type="entry name" value="Concanavalin A-like lectins/glucanases"/>
    <property type="match status" value="1"/>
</dbReference>
<evidence type="ECO:0000259" key="7">
    <source>
        <dbReference type="Pfam" id="PF17851"/>
    </source>
</evidence>
<dbReference type="SUPFAM" id="SSF75005">
    <property type="entry name" value="Arabinanase/levansucrase/invertase"/>
    <property type="match status" value="1"/>
</dbReference>
<feature type="domain" description="Beta-xylosidase C-terminal Concanavalin A-like" evidence="7">
    <location>
        <begin position="367"/>
        <end position="583"/>
    </location>
</feature>
<sequence>MHSIWLLPMIFSFLPSALGVIGPPANSSTNSTLLNPILPGFHPDPSCVFVSEWNNTFFCASSSFEAFPGVPIHASRDLQNWKLVGNALNRPEQIPDLAITNKSTSGIWAPALRFHNGTFYITTTLVFDDQPQTNLSRWYNILLSSNNPYNESSWTDPIHFDFVGYDTSLFWDSDGSVYVTGSHPYNLQPGINQAPISLTTGAVGSITNVWNGTGGLAPEGPHVYFKDDWYYLMIAEGGTGLNHEEDIARSRNINGPYESNPANPIVTNANTSAYFQTVGHADLFQDANGNWWGCALSTRSGPEYIVYPMGRETVLTSVTWASGKFPVFTNVSGTETSWPLPPSDLSIPGSGPFINAPDAYTFPPGSTIPAHFAFWRLPISQNYVVSPSERPNSLRLTASTLNLTGYDGNYAATGQTFLGRRQVDSFFTYSVTLSFAPTAAEHEAGVSVFLVQSHHIDLGVVLLPSSSTSTSSANDTALTPYFRLRTTTSIPVPAPIQLTPVPAAWIQPNAPLELRLQIQACNLTHYAFGAAPVGAAHEMLTLGYGEAAAVSYGFTGTLVGVYATTNGGEEGGVEAYVGDWRYEGMGQVRD</sequence>
<evidence type="ECO:0000313" key="9">
    <source>
        <dbReference type="Proteomes" id="UP000800092"/>
    </source>
</evidence>
<dbReference type="GO" id="GO:0004553">
    <property type="term" value="F:hydrolase activity, hydrolyzing O-glycosyl compounds"/>
    <property type="evidence" value="ECO:0007669"/>
    <property type="project" value="InterPro"/>
</dbReference>
<keyword evidence="2 5" id="KW-0378">Hydrolase</keyword>
<comment type="similarity">
    <text evidence="1 5">Belongs to the glycosyl hydrolase 43 family.</text>
</comment>
<dbReference type="EMBL" id="ML991880">
    <property type="protein sequence ID" value="KAF2228993.1"/>
    <property type="molecule type" value="Genomic_DNA"/>
</dbReference>
<dbReference type="Gene3D" id="2.115.10.20">
    <property type="entry name" value="Glycosyl hydrolase domain, family 43"/>
    <property type="match status" value="1"/>
</dbReference>
<evidence type="ECO:0000256" key="3">
    <source>
        <dbReference type="ARBA" id="ARBA00023295"/>
    </source>
</evidence>
<dbReference type="InterPro" id="IPR051795">
    <property type="entry name" value="Glycosyl_Hydrlase_43"/>
</dbReference>
<keyword evidence="9" id="KW-1185">Reference proteome</keyword>
<evidence type="ECO:0000256" key="4">
    <source>
        <dbReference type="PIRSR" id="PIRSR606710-2"/>
    </source>
</evidence>
<name>A0A6A6GUM8_VIRVR</name>
<organism evidence="8 9">
    <name type="scientific">Viridothelium virens</name>
    <name type="common">Speckled blister lichen</name>
    <name type="synonym">Trypethelium virens</name>
    <dbReference type="NCBI Taxonomy" id="1048519"/>
    <lineage>
        <taxon>Eukaryota</taxon>
        <taxon>Fungi</taxon>
        <taxon>Dikarya</taxon>
        <taxon>Ascomycota</taxon>
        <taxon>Pezizomycotina</taxon>
        <taxon>Dothideomycetes</taxon>
        <taxon>Dothideomycetes incertae sedis</taxon>
        <taxon>Trypetheliales</taxon>
        <taxon>Trypetheliaceae</taxon>
        <taxon>Viridothelium</taxon>
    </lineage>
</organism>
<accession>A0A6A6GUM8</accession>
<dbReference type="PANTHER" id="PTHR42812">
    <property type="entry name" value="BETA-XYLOSIDASE"/>
    <property type="match status" value="1"/>
</dbReference>
<feature type="signal peptide" evidence="6">
    <location>
        <begin position="1"/>
        <end position="19"/>
    </location>
</feature>
<dbReference type="OrthoDB" id="408373at2759"/>
<keyword evidence="6" id="KW-0732">Signal</keyword>
<evidence type="ECO:0000256" key="6">
    <source>
        <dbReference type="SAM" id="SignalP"/>
    </source>
</evidence>
<dbReference type="AlphaFoldDB" id="A0A6A6GUM8"/>
<gene>
    <name evidence="8" type="ORF">EV356DRAFT_496908</name>
</gene>